<evidence type="ECO:0000256" key="1">
    <source>
        <dbReference type="SAM" id="SignalP"/>
    </source>
</evidence>
<proteinExistence type="predicted"/>
<evidence type="ECO:0000313" key="4">
    <source>
        <dbReference type="Proteomes" id="UP000235116"/>
    </source>
</evidence>
<dbReference type="AlphaFoldDB" id="A0A2K9LQL2"/>
<keyword evidence="1" id="KW-0732">Signal</keyword>
<feature type="domain" description="Alginate export" evidence="2">
    <location>
        <begin position="49"/>
        <end position="274"/>
    </location>
</feature>
<accession>A0A2K9LQL2</accession>
<dbReference type="EMBL" id="CP022684">
    <property type="protein sequence ID" value="AUM14421.1"/>
    <property type="molecule type" value="Genomic_DNA"/>
</dbReference>
<reference evidence="4" key="1">
    <citation type="submission" date="2017-08" db="EMBL/GenBank/DDBJ databases">
        <title>Direct submision.</title>
        <authorList>
            <person name="Kim S.-J."/>
            <person name="Rhee S.-K."/>
        </authorList>
    </citation>
    <scope>NUCLEOTIDE SEQUENCE [LARGE SCALE GENOMIC DNA]</scope>
    <source>
        <strain evidence="4">GI5</strain>
    </source>
</reference>
<dbReference type="KEGG" id="kak:Kalk_19190"/>
<evidence type="ECO:0000259" key="2">
    <source>
        <dbReference type="Pfam" id="PF13372"/>
    </source>
</evidence>
<dbReference type="Pfam" id="PF13372">
    <property type="entry name" value="Alginate_exp"/>
    <property type="match status" value="1"/>
</dbReference>
<dbReference type="InterPro" id="IPR025388">
    <property type="entry name" value="Alginate_export_dom"/>
</dbReference>
<sequence length="431" mass="46387">MYLRSTTMANTKPVAKVIAISSLLSAMGVAIPYNAMAADTIEGALKESTVKLSLRPRYEKVDTEALATGTEASSEAFTLKTRLTYTTGSFFDVSAVLEFDDVTSLKSVDYNDGTGNGGDNPAIVDPEGTEVNQAYLSFKGLSDTDFKWGRQRILLDNQRFVGGVGWRQNEQTYDAFSVGNTSVPGLTAFYAHISNVNRIFGEQAAAGDHHQDTSLLNVGYQFDGIGKLSAYYYDIDNQDPTALGLANTTMGIRFAGAADLDAVKIDYELEYADQEETGDNPIDYSADYTLISLSGTMSGFTLGIAQETLGADDQAGKGFTTSLATLHKFQGWADVFLGTPASGVEDMYVTFKAGLPWGMAFIAMYHDFESAEDVASGSDFGSELDMALTKKFDNGATLQLKYADFSGEEDAAFAGATSDVTKVWFTATYAI</sequence>
<dbReference type="Gene3D" id="2.40.160.10">
    <property type="entry name" value="Porin"/>
    <property type="match status" value="1"/>
</dbReference>
<protein>
    <recommendedName>
        <fullName evidence="2">Alginate export domain-containing protein</fullName>
    </recommendedName>
</protein>
<keyword evidence="4" id="KW-1185">Reference proteome</keyword>
<name>A0A2K9LQL2_9GAMM</name>
<organism evidence="3 4">
    <name type="scientific">Ketobacter alkanivorans</name>
    <dbReference type="NCBI Taxonomy" id="1917421"/>
    <lineage>
        <taxon>Bacteria</taxon>
        <taxon>Pseudomonadati</taxon>
        <taxon>Pseudomonadota</taxon>
        <taxon>Gammaproteobacteria</taxon>
        <taxon>Pseudomonadales</taxon>
        <taxon>Ketobacteraceae</taxon>
        <taxon>Ketobacter</taxon>
    </lineage>
</organism>
<evidence type="ECO:0000313" key="3">
    <source>
        <dbReference type="EMBL" id="AUM14421.1"/>
    </source>
</evidence>
<feature type="signal peptide" evidence="1">
    <location>
        <begin position="1"/>
        <end position="37"/>
    </location>
</feature>
<feature type="chain" id="PRO_5014668999" description="Alginate export domain-containing protein" evidence="1">
    <location>
        <begin position="38"/>
        <end position="431"/>
    </location>
</feature>
<dbReference type="Proteomes" id="UP000235116">
    <property type="component" value="Chromosome"/>
</dbReference>
<gene>
    <name evidence="3" type="ORF">Kalk_19190</name>
</gene>
<dbReference type="InterPro" id="IPR023614">
    <property type="entry name" value="Porin_dom_sf"/>
</dbReference>